<name>A0ABZ0PRF5_9PSED</name>
<dbReference type="Proteomes" id="UP001305928">
    <property type="component" value="Chromosome"/>
</dbReference>
<proteinExistence type="predicted"/>
<organism evidence="1 2">
    <name type="scientific">Pseudomonas benzenivorans</name>
    <dbReference type="NCBI Taxonomy" id="556533"/>
    <lineage>
        <taxon>Bacteria</taxon>
        <taxon>Pseudomonadati</taxon>
        <taxon>Pseudomonadota</taxon>
        <taxon>Gammaproteobacteria</taxon>
        <taxon>Pseudomonadales</taxon>
        <taxon>Pseudomonadaceae</taxon>
        <taxon>Pseudomonas</taxon>
    </lineage>
</organism>
<reference evidence="1 2" key="1">
    <citation type="submission" date="2023-11" db="EMBL/GenBank/DDBJ databases">
        <title>Complete genome of Pseudomonas benzenivorans BA3361.</title>
        <authorList>
            <person name="Shin S.Y."/>
            <person name="Song J."/>
            <person name="Kang H."/>
        </authorList>
    </citation>
    <scope>NUCLEOTIDE SEQUENCE [LARGE SCALE GENOMIC DNA]</scope>
    <source>
        <strain evidence="1 2">HNIBRBA3361</strain>
    </source>
</reference>
<dbReference type="EMBL" id="CP137892">
    <property type="protein sequence ID" value="WPC03499.1"/>
    <property type="molecule type" value="Genomic_DNA"/>
</dbReference>
<dbReference type="RefSeq" id="WP_318642001.1">
    <property type="nucleotide sequence ID" value="NZ_CP137892.1"/>
</dbReference>
<accession>A0ABZ0PRF5</accession>
<gene>
    <name evidence="1" type="ORF">SBP02_11955</name>
</gene>
<evidence type="ECO:0000313" key="1">
    <source>
        <dbReference type="EMBL" id="WPC03499.1"/>
    </source>
</evidence>
<protein>
    <submittedName>
        <fullName evidence="1">Uncharacterized protein</fullName>
    </submittedName>
</protein>
<keyword evidence="2" id="KW-1185">Reference proteome</keyword>
<evidence type="ECO:0000313" key="2">
    <source>
        <dbReference type="Proteomes" id="UP001305928"/>
    </source>
</evidence>
<sequence>MNIRDPETKMAIAEEYMREFNISKMDLVEQNIEPGRFIIDTYDGLDIAIMRSRKLTKFMIDGLAKLYIQDPSKAHLRMYAELQLESDLGM</sequence>